<evidence type="ECO:0000313" key="2">
    <source>
        <dbReference type="EMBL" id="QIB67996.1"/>
    </source>
</evidence>
<protein>
    <submittedName>
        <fullName evidence="2">DUF2232 domain-containing protein</fullName>
    </submittedName>
</protein>
<keyword evidence="1" id="KW-0812">Transmembrane</keyword>
<dbReference type="InterPro" id="IPR018710">
    <property type="entry name" value="DUF2232"/>
</dbReference>
<keyword evidence="1" id="KW-1133">Transmembrane helix</keyword>
<accession>A0A858BVA1</accession>
<feature type="transmembrane region" description="Helical" evidence="1">
    <location>
        <begin position="99"/>
        <end position="121"/>
    </location>
</feature>
<feature type="transmembrane region" description="Helical" evidence="1">
    <location>
        <begin position="212"/>
        <end position="238"/>
    </location>
</feature>
<dbReference type="PANTHER" id="PTHR41324">
    <property type="entry name" value="MEMBRANE PROTEIN-RELATED"/>
    <property type="match status" value="1"/>
</dbReference>
<dbReference type="KEGG" id="abut:Ami103574_01145"/>
<dbReference type="Proteomes" id="UP000466848">
    <property type="component" value="Chromosome"/>
</dbReference>
<dbReference type="RefSeq" id="WP_163064915.1">
    <property type="nucleotide sequence ID" value="NZ_CP048649.1"/>
</dbReference>
<reference evidence="2 3" key="1">
    <citation type="submission" date="2020-02" db="EMBL/GenBank/DDBJ databases">
        <authorList>
            <person name="Kim Y.B."/>
            <person name="Roh S.W."/>
        </authorList>
    </citation>
    <scope>NUCLEOTIDE SEQUENCE [LARGE SCALE GENOMIC DNA]</scope>
    <source>
        <strain evidence="2 3">DSM 103574</strain>
    </source>
</reference>
<keyword evidence="3" id="KW-1185">Reference proteome</keyword>
<evidence type="ECO:0000256" key="1">
    <source>
        <dbReference type="SAM" id="Phobius"/>
    </source>
</evidence>
<feature type="transmembrane region" description="Helical" evidence="1">
    <location>
        <begin position="183"/>
        <end position="200"/>
    </location>
</feature>
<dbReference type="PANTHER" id="PTHR41324:SF1">
    <property type="entry name" value="DUF2232 DOMAIN-CONTAINING PROTEIN"/>
    <property type="match status" value="1"/>
</dbReference>
<dbReference type="EMBL" id="CP048649">
    <property type="protein sequence ID" value="QIB67996.1"/>
    <property type="molecule type" value="Genomic_DNA"/>
</dbReference>
<feature type="transmembrane region" description="Helical" evidence="1">
    <location>
        <begin position="153"/>
        <end position="171"/>
    </location>
</feature>
<dbReference type="AlphaFoldDB" id="A0A858BVA1"/>
<proteinExistence type="predicted"/>
<evidence type="ECO:0000313" key="3">
    <source>
        <dbReference type="Proteomes" id="UP000466848"/>
    </source>
</evidence>
<dbReference type="Pfam" id="PF09991">
    <property type="entry name" value="DUF2232"/>
    <property type="match status" value="1"/>
</dbReference>
<feature type="transmembrane region" description="Helical" evidence="1">
    <location>
        <begin position="31"/>
        <end position="52"/>
    </location>
</feature>
<sequence>MYTLIIFSVLIFLPLPLMASAARKTNDGYRAIFQGVLGVAGAMLLLFLVASLGGHPVGQAISSDLQSFSEAAAKNSQVVEMMGMEGLSFGERVSGITRLYTYAINALPAVVLIWATIIAYFEYIVISRISAKASYPLPVLGKLKDFSMPKKAMWGWILIYLLTFIVSLLGFASSNVLQINIQILFQFAFQIQGLAVVFYFCDSRGWPRGLAVVLSLFFLPTSIGQMLLCLVGFFDLGFNVRKFIVKRH</sequence>
<organism evidence="2 3">
    <name type="scientific">Aminipila butyrica</name>
    <dbReference type="NCBI Taxonomy" id="433296"/>
    <lineage>
        <taxon>Bacteria</taxon>
        <taxon>Bacillati</taxon>
        <taxon>Bacillota</taxon>
        <taxon>Clostridia</taxon>
        <taxon>Peptostreptococcales</taxon>
        <taxon>Anaerovoracaceae</taxon>
        <taxon>Aminipila</taxon>
    </lineage>
</organism>
<keyword evidence="1" id="KW-0472">Membrane</keyword>
<gene>
    <name evidence="2" type="ORF">Ami103574_01145</name>
</gene>
<name>A0A858BVA1_9FIRM</name>